<evidence type="ECO:0000259" key="11">
    <source>
        <dbReference type="PROSITE" id="PS51760"/>
    </source>
</evidence>
<evidence type="ECO:0000256" key="7">
    <source>
        <dbReference type="ARBA" id="ARBA00022801"/>
    </source>
</evidence>
<evidence type="ECO:0000256" key="1">
    <source>
        <dbReference type="ARBA" id="ARBA00000681"/>
    </source>
</evidence>
<dbReference type="SMART" id="SM00633">
    <property type="entry name" value="Glyco_10"/>
    <property type="match status" value="1"/>
</dbReference>
<dbReference type="InterPro" id="IPR017853">
    <property type="entry name" value="GH"/>
</dbReference>
<evidence type="ECO:0000256" key="9">
    <source>
        <dbReference type="ARBA" id="ARBA00023295"/>
    </source>
</evidence>
<dbReference type="InterPro" id="IPR001000">
    <property type="entry name" value="GH10_dom"/>
</dbReference>
<keyword evidence="5" id="KW-0732">Signal</keyword>
<reference evidence="12 13" key="1">
    <citation type="submission" date="2016-07" db="EMBL/GenBank/DDBJ databases">
        <title>Genome of Pelobium manganitolerans.</title>
        <authorList>
            <person name="Wu S."/>
            <person name="Wang G."/>
        </authorList>
    </citation>
    <scope>NUCLEOTIDE SEQUENCE [LARGE SCALE GENOMIC DNA]</scope>
    <source>
        <strain evidence="12 13">YS-25</strain>
    </source>
</reference>
<keyword evidence="8" id="KW-0119">Carbohydrate metabolism</keyword>
<comment type="similarity">
    <text evidence="2">Belongs to the glycosyl hydrolase 10 (cellulase F) family.</text>
</comment>
<keyword evidence="4" id="KW-0858">Xylan degradation</keyword>
<dbReference type="RefSeq" id="WP_120182958.1">
    <property type="nucleotide sequence ID" value="NZ_MBTA01000028.1"/>
</dbReference>
<keyword evidence="6" id="KW-0677">Repeat</keyword>
<dbReference type="InterPro" id="IPR003305">
    <property type="entry name" value="CenC_carb-bd"/>
</dbReference>
<dbReference type="PROSITE" id="PS51257">
    <property type="entry name" value="PROKAR_LIPOPROTEIN"/>
    <property type="match status" value="1"/>
</dbReference>
<evidence type="ECO:0000256" key="10">
    <source>
        <dbReference type="ARBA" id="ARBA00023326"/>
    </source>
</evidence>
<comment type="caution">
    <text evidence="12">The sequence shown here is derived from an EMBL/GenBank/DDBJ whole genome shotgun (WGS) entry which is preliminary data.</text>
</comment>
<dbReference type="PANTHER" id="PTHR31490">
    <property type="entry name" value="GLYCOSYL HYDROLASE"/>
    <property type="match status" value="1"/>
</dbReference>
<dbReference type="Pfam" id="PF02018">
    <property type="entry name" value="CBM_4_9"/>
    <property type="match status" value="2"/>
</dbReference>
<organism evidence="12 13">
    <name type="scientific">Pelobium manganitolerans</name>
    <dbReference type="NCBI Taxonomy" id="1842495"/>
    <lineage>
        <taxon>Bacteria</taxon>
        <taxon>Pseudomonadati</taxon>
        <taxon>Bacteroidota</taxon>
        <taxon>Sphingobacteriia</taxon>
        <taxon>Sphingobacteriales</taxon>
        <taxon>Sphingobacteriaceae</taxon>
        <taxon>Pelobium</taxon>
    </lineage>
</organism>
<dbReference type="GO" id="GO:0031176">
    <property type="term" value="F:endo-1,4-beta-xylanase activity"/>
    <property type="evidence" value="ECO:0007669"/>
    <property type="project" value="UniProtKB-EC"/>
</dbReference>
<evidence type="ECO:0000313" key="12">
    <source>
        <dbReference type="EMBL" id="RKD13310.1"/>
    </source>
</evidence>
<keyword evidence="7" id="KW-0378">Hydrolase</keyword>
<evidence type="ECO:0000256" key="5">
    <source>
        <dbReference type="ARBA" id="ARBA00022729"/>
    </source>
</evidence>
<evidence type="ECO:0000256" key="3">
    <source>
        <dbReference type="ARBA" id="ARBA00012590"/>
    </source>
</evidence>
<dbReference type="Proteomes" id="UP000283433">
    <property type="component" value="Unassembled WGS sequence"/>
</dbReference>
<comment type="catalytic activity">
    <reaction evidence="1">
        <text>Endohydrolysis of (1-&gt;4)-beta-D-xylosidic linkages in xylans.</text>
        <dbReference type="EC" id="3.2.1.8"/>
    </reaction>
</comment>
<dbReference type="OrthoDB" id="1032269at2"/>
<evidence type="ECO:0000256" key="4">
    <source>
        <dbReference type="ARBA" id="ARBA00022651"/>
    </source>
</evidence>
<proteinExistence type="inferred from homology"/>
<keyword evidence="9" id="KW-0326">Glycosidase</keyword>
<evidence type="ECO:0000313" key="13">
    <source>
        <dbReference type="Proteomes" id="UP000283433"/>
    </source>
</evidence>
<dbReference type="InterPro" id="IPR008979">
    <property type="entry name" value="Galactose-bd-like_sf"/>
</dbReference>
<dbReference type="Gene3D" id="2.60.120.260">
    <property type="entry name" value="Galactose-binding domain-like"/>
    <property type="match status" value="2"/>
</dbReference>
<dbReference type="GO" id="GO:0045493">
    <property type="term" value="P:xylan catabolic process"/>
    <property type="evidence" value="ECO:0007669"/>
    <property type="project" value="UniProtKB-KW"/>
</dbReference>
<dbReference type="Pfam" id="PF00331">
    <property type="entry name" value="Glyco_hydro_10"/>
    <property type="match status" value="2"/>
</dbReference>
<dbReference type="PANTHER" id="PTHR31490:SF88">
    <property type="entry name" value="BETA-XYLANASE"/>
    <property type="match status" value="1"/>
</dbReference>
<keyword evidence="13" id="KW-1185">Reference proteome</keyword>
<keyword evidence="10" id="KW-0624">Polysaccharide degradation</keyword>
<dbReference type="EMBL" id="MBTA01000028">
    <property type="protein sequence ID" value="RKD13310.1"/>
    <property type="molecule type" value="Genomic_DNA"/>
</dbReference>
<dbReference type="InterPro" id="IPR044846">
    <property type="entry name" value="GH10"/>
</dbReference>
<dbReference type="SUPFAM" id="SSF51445">
    <property type="entry name" value="(Trans)glycosidases"/>
    <property type="match status" value="1"/>
</dbReference>
<dbReference type="SUPFAM" id="SSF49785">
    <property type="entry name" value="Galactose-binding domain-like"/>
    <property type="match status" value="2"/>
</dbReference>
<feature type="domain" description="GH10" evidence="11">
    <location>
        <begin position="398"/>
        <end position="712"/>
    </location>
</feature>
<evidence type="ECO:0000256" key="6">
    <source>
        <dbReference type="ARBA" id="ARBA00022737"/>
    </source>
</evidence>
<evidence type="ECO:0000256" key="2">
    <source>
        <dbReference type="ARBA" id="ARBA00007495"/>
    </source>
</evidence>
<name>A0A419S2W5_9SPHI</name>
<accession>A0A419S2W5</accession>
<dbReference type="Gene3D" id="3.20.20.80">
    <property type="entry name" value="Glycosidases"/>
    <property type="match status" value="2"/>
</dbReference>
<dbReference type="EC" id="3.2.1.8" evidence="3"/>
<dbReference type="PROSITE" id="PS51760">
    <property type="entry name" value="GH10_2"/>
    <property type="match status" value="1"/>
</dbReference>
<gene>
    <name evidence="12" type="ORF">BCY91_10915</name>
</gene>
<protein>
    <recommendedName>
        <fullName evidence="3">endo-1,4-beta-xylanase</fullName>
        <ecNumber evidence="3">3.2.1.8</ecNumber>
    </recommendedName>
</protein>
<sequence length="716" mass="79102">MKNFYKLTLGVSITMLMASCVKHEVLDFHVDKPVSFENQEQIDAYQPLKTYLSKQANPDFKFGAAVSLSDYVNKGVMYRLVNSNFEEIVLGYEMKHGAVVKDDGKIDLDNVKELLKTASDAGISVYGHTLCWHANQNAKYLNGLIAPIIIPGTAQPTWDVVTKADFETDNNSNYESNSNAQLSFTAVGGGANGQGRALKITNDAVRTNDWDAQFFIKFSPVVKVGEQYEFSMDVKADAPANFGTQAHTVPYSYKFYDFFGSISATTSWTKYTKVITVTSDMAECGAIAFNLGKNATTYYFDNVTLKKYNEKGSGNGGYAYFFTNPTATDFYKAQVAYGLTPVLENNKEYTLKFVAKGSVEGNIRAEIQSTSDYSSNGFGTIALTKGWKEYEFKTTASKADRNALVISFGDYVGTVTIDNVKLMASDGNVNLIANSDFENNADGWGGWGNNSTRGRTAQGEGYGGAQDQIIEKTPAEKKTIITEALTKFISSMVDTCKSYVKAWDVVNEPMDDGSPYNLKTGVGKTNMSSDEFYWQDYLGKDYAVEAFKLARQHGNTGDLLFINDYNLEYSMDKCKGLIDYVKYIESKGAKVDGIGTQMHISTTSDKQKIAEMFTLLAATGKKIKVSELDMGIGDKKKTAQATAEDYQAQADMYKYVIDKYFEIIPANQRYGITIWSPTDSPDNSSWRAGEPIGLWTLGNYTRKPAYVGVAEALKGK</sequence>
<dbReference type="AlphaFoldDB" id="A0A419S2W5"/>
<evidence type="ECO:0000256" key="8">
    <source>
        <dbReference type="ARBA" id="ARBA00023277"/>
    </source>
</evidence>